<dbReference type="HOGENOM" id="CLU_018979_1_0_1"/>
<sequence length="409" mass="46414">MEITARPRTKKSHLKRRTGCNVCRERRVRCDETRPTCQNCVRHSRKKHVSCTYHVSGDQEGLATQDQQIALLRGHSHATTMTRSPNTTPLFDLNPKQHFLIHHTNTIALEAQACHFDDTNIGSNIFIKAIERANAVPFLRHCVCNLAAQHLYGLTRTSDLLCEQLYHRGMALSGLREHFDRLDVLDYESIIIACHMLSLNAANSEEFLWNMRGISMILDRTDVHASRSSVVELFLPIPGKDEIAKWRADGSDLLESALRSLNNLVKLAKGKPALLAAAKELKNHLINTVEKPENGLTEPGQVKAVFPVRSWLPWFPTIRDYMSDGDPHIMSFLANFEMVKMVQALVMPETRYYMALRRRAQSIKWTCTQLQTLSQTVDLDLSGVMEGPLRIANSYLNSLSAYRSNVQEL</sequence>
<dbReference type="SUPFAM" id="SSF57701">
    <property type="entry name" value="Zn2/Cys6 DNA-binding domain"/>
    <property type="match status" value="1"/>
</dbReference>
<reference evidence="3 4" key="1">
    <citation type="journal article" date="2014" name="BMC Genomics">
        <title>Genome sequencing of four Aureobasidium pullulans varieties: biotechnological potential, stress tolerance, and description of new species.</title>
        <authorList>
            <person name="Gostin Ar C."/>
            <person name="Ohm R.A."/>
            <person name="Kogej T."/>
            <person name="Sonjak S."/>
            <person name="Turk M."/>
            <person name="Zajc J."/>
            <person name="Zalar P."/>
            <person name="Grube M."/>
            <person name="Sun H."/>
            <person name="Han J."/>
            <person name="Sharma A."/>
            <person name="Chiniquy J."/>
            <person name="Ngan C.Y."/>
            <person name="Lipzen A."/>
            <person name="Barry K."/>
            <person name="Grigoriev I.V."/>
            <person name="Gunde-Cimerman N."/>
        </authorList>
    </citation>
    <scope>NUCLEOTIDE SEQUENCE [LARGE SCALE GENOMIC DNA]</scope>
    <source>
        <strain evidence="3 4">EXF-2481</strain>
    </source>
</reference>
<dbReference type="PANTHER" id="PTHR47784">
    <property type="entry name" value="STEROL UPTAKE CONTROL PROTEIN 2"/>
    <property type="match status" value="1"/>
</dbReference>
<dbReference type="Pfam" id="PF00172">
    <property type="entry name" value="Zn_clus"/>
    <property type="match status" value="1"/>
</dbReference>
<keyword evidence="1" id="KW-0539">Nucleus</keyword>
<dbReference type="GO" id="GO:0001228">
    <property type="term" value="F:DNA-binding transcription activator activity, RNA polymerase II-specific"/>
    <property type="evidence" value="ECO:0007669"/>
    <property type="project" value="TreeGrafter"/>
</dbReference>
<dbReference type="InterPro" id="IPR036864">
    <property type="entry name" value="Zn2-C6_fun-type_DNA-bd_sf"/>
</dbReference>
<name>A0A074YNW3_AURSE</name>
<dbReference type="SMART" id="SM00066">
    <property type="entry name" value="GAL4"/>
    <property type="match status" value="1"/>
</dbReference>
<keyword evidence="4" id="KW-1185">Reference proteome</keyword>
<evidence type="ECO:0000313" key="4">
    <source>
        <dbReference type="Proteomes" id="UP000030641"/>
    </source>
</evidence>
<dbReference type="RefSeq" id="XP_013346528.1">
    <property type="nucleotide sequence ID" value="XM_013491074.1"/>
</dbReference>
<organism evidence="3 4">
    <name type="scientific">Aureobasidium subglaciale (strain EXF-2481)</name>
    <name type="common">Aureobasidium pullulans var. subglaciale</name>
    <dbReference type="NCBI Taxonomy" id="1043005"/>
    <lineage>
        <taxon>Eukaryota</taxon>
        <taxon>Fungi</taxon>
        <taxon>Dikarya</taxon>
        <taxon>Ascomycota</taxon>
        <taxon>Pezizomycotina</taxon>
        <taxon>Dothideomycetes</taxon>
        <taxon>Dothideomycetidae</taxon>
        <taxon>Dothideales</taxon>
        <taxon>Saccotheciaceae</taxon>
        <taxon>Aureobasidium</taxon>
    </lineage>
</organism>
<gene>
    <name evidence="3" type="ORF">AUEXF2481DRAFT_548777</name>
</gene>
<dbReference type="EMBL" id="KL584753">
    <property type="protein sequence ID" value="KEQ97819.1"/>
    <property type="molecule type" value="Genomic_DNA"/>
</dbReference>
<dbReference type="InterPro" id="IPR053157">
    <property type="entry name" value="Sterol_Uptake_Regulator"/>
</dbReference>
<dbReference type="Gene3D" id="4.10.240.10">
    <property type="entry name" value="Zn(2)-C6 fungal-type DNA-binding domain"/>
    <property type="match status" value="1"/>
</dbReference>
<feature type="domain" description="Zn(2)-C6 fungal-type" evidence="2">
    <location>
        <begin position="19"/>
        <end position="53"/>
    </location>
</feature>
<dbReference type="AlphaFoldDB" id="A0A074YNW3"/>
<dbReference type="OrthoDB" id="3598904at2759"/>
<dbReference type="InterPro" id="IPR001138">
    <property type="entry name" value="Zn2Cys6_DnaBD"/>
</dbReference>
<dbReference type="STRING" id="1043005.A0A074YNW3"/>
<protein>
    <recommendedName>
        <fullName evidence="2">Zn(2)-C6 fungal-type domain-containing protein</fullName>
    </recommendedName>
</protein>
<proteinExistence type="predicted"/>
<dbReference type="Proteomes" id="UP000030641">
    <property type="component" value="Unassembled WGS sequence"/>
</dbReference>
<dbReference type="GeneID" id="25368992"/>
<evidence type="ECO:0000313" key="3">
    <source>
        <dbReference type="EMBL" id="KEQ97819.1"/>
    </source>
</evidence>
<evidence type="ECO:0000259" key="2">
    <source>
        <dbReference type="PROSITE" id="PS50048"/>
    </source>
</evidence>
<dbReference type="PROSITE" id="PS50048">
    <property type="entry name" value="ZN2_CY6_FUNGAL_2"/>
    <property type="match status" value="1"/>
</dbReference>
<accession>A0A074YNW3</accession>
<dbReference type="PANTHER" id="PTHR47784:SF5">
    <property type="entry name" value="STEROL UPTAKE CONTROL PROTEIN 2"/>
    <property type="match status" value="1"/>
</dbReference>
<dbReference type="GO" id="GO:0008270">
    <property type="term" value="F:zinc ion binding"/>
    <property type="evidence" value="ECO:0007669"/>
    <property type="project" value="InterPro"/>
</dbReference>
<dbReference type="OMA" id="TKSAEMD"/>
<dbReference type="InParanoid" id="A0A074YNW3"/>
<dbReference type="CDD" id="cd00067">
    <property type="entry name" value="GAL4"/>
    <property type="match status" value="1"/>
</dbReference>
<evidence type="ECO:0000256" key="1">
    <source>
        <dbReference type="ARBA" id="ARBA00023242"/>
    </source>
</evidence>